<organism evidence="5 6">
    <name type="scientific">Putridiphycobacter roseus</name>
    <dbReference type="NCBI Taxonomy" id="2219161"/>
    <lineage>
        <taxon>Bacteria</taxon>
        <taxon>Pseudomonadati</taxon>
        <taxon>Bacteroidota</taxon>
        <taxon>Flavobacteriia</taxon>
        <taxon>Flavobacteriales</taxon>
        <taxon>Crocinitomicaceae</taxon>
        <taxon>Putridiphycobacter</taxon>
    </lineage>
</organism>
<accession>A0A2W1N3H4</accession>
<name>A0A2W1N3H4_9FLAO</name>
<comment type="caution">
    <text evidence="5">The sequence shown here is derived from an EMBL/GenBank/DDBJ whole genome shotgun (WGS) entry which is preliminary data.</text>
</comment>
<evidence type="ECO:0000256" key="2">
    <source>
        <dbReference type="ARBA" id="ARBA00022737"/>
    </source>
</evidence>
<feature type="domain" description="Peptidase C14 caspase" evidence="4">
    <location>
        <begin position="906"/>
        <end position="1164"/>
    </location>
</feature>
<evidence type="ECO:0000259" key="4">
    <source>
        <dbReference type="Pfam" id="PF00656"/>
    </source>
</evidence>
<dbReference type="Gene3D" id="3.40.50.1460">
    <property type="match status" value="1"/>
</dbReference>
<dbReference type="AlphaFoldDB" id="A0A2W1N3H4"/>
<feature type="repeat" description="WD" evidence="3">
    <location>
        <begin position="47"/>
        <end position="89"/>
    </location>
</feature>
<dbReference type="InterPro" id="IPR001680">
    <property type="entry name" value="WD40_rpt"/>
</dbReference>
<evidence type="ECO:0000313" key="5">
    <source>
        <dbReference type="EMBL" id="PZE18877.1"/>
    </source>
</evidence>
<dbReference type="InterPro" id="IPR011600">
    <property type="entry name" value="Pept_C14_caspase"/>
</dbReference>
<dbReference type="PROSITE" id="PS00678">
    <property type="entry name" value="WD_REPEATS_1"/>
    <property type="match status" value="2"/>
</dbReference>
<dbReference type="Pfam" id="PF00400">
    <property type="entry name" value="WD40"/>
    <property type="match status" value="3"/>
</dbReference>
<dbReference type="InterPro" id="IPR029030">
    <property type="entry name" value="Caspase-like_dom_sf"/>
</dbReference>
<dbReference type="Proteomes" id="UP000249248">
    <property type="component" value="Unassembled WGS sequence"/>
</dbReference>
<dbReference type="GO" id="GO:0006508">
    <property type="term" value="P:proteolysis"/>
    <property type="evidence" value="ECO:0007669"/>
    <property type="project" value="InterPro"/>
</dbReference>
<dbReference type="SUPFAM" id="SSF50978">
    <property type="entry name" value="WD40 repeat-like"/>
    <property type="match status" value="2"/>
</dbReference>
<evidence type="ECO:0000256" key="3">
    <source>
        <dbReference type="PROSITE-ProRule" id="PRU00221"/>
    </source>
</evidence>
<dbReference type="PROSITE" id="PS50294">
    <property type="entry name" value="WD_REPEATS_REGION"/>
    <property type="match status" value="1"/>
</dbReference>
<keyword evidence="2" id="KW-0677">Repeat</keyword>
<dbReference type="PANTHER" id="PTHR22847">
    <property type="entry name" value="WD40 REPEAT PROTEIN"/>
    <property type="match status" value="1"/>
</dbReference>
<dbReference type="InterPro" id="IPR036322">
    <property type="entry name" value="WD40_repeat_dom_sf"/>
</dbReference>
<dbReference type="EMBL" id="QKSB01000001">
    <property type="protein sequence ID" value="PZE18877.1"/>
    <property type="molecule type" value="Genomic_DNA"/>
</dbReference>
<keyword evidence="1 3" id="KW-0853">WD repeat</keyword>
<protein>
    <recommendedName>
        <fullName evidence="4">Peptidase C14 caspase domain-containing protein</fullName>
    </recommendedName>
</protein>
<dbReference type="InterPro" id="IPR015943">
    <property type="entry name" value="WD40/YVTN_repeat-like_dom_sf"/>
</dbReference>
<sequence length="1171" mass="130056">MLDFKFKNCIFVRYNHRFMGILRIFLISFLSLIVSNIQAQDIEVITQQKSNGVISVMAYSPDGALLAVGGKGDHDIKVWDIVSGKIIGTLSGHQASVNAIQFNEEGTKIISGGADKKVIIWDVLQWEIADSVTTIAVVNDLTRIENGTFYSGHEDGSMVTWNANDISKPSETYLSDGSILKLKRFQQYVGFTQSGGNLSIFDTKSKALLIKKKVHPISILGFDFDPNSKQIITVGVEGKINFLNLESLEESKQQKTGSLLINAYDIDVKNKLFAITNASRTIKLFNFEGKELQSFKGNSEDDNAPISAVKISPDGTILASSGSSYVQSIKGRKGVSVVKLWDLKRGVYFQDLKGEVNPVYTFDFHPSENKLVLLGDENMLSFWDLNTASLFGNFKLPDAKREIPPRQKNITLKKGAKFLDKARMVANGDLGALTRDSDMRSMASTVLKRSTIEKDLLLYGQTGKYLFTKLRHDEIRQYDMQGRKPEAMKTLFAYQPNINEIVTDKDDAYMAVLGSGDSAVSIINLTTGEFVKKLSTPAPSQGLKYLYEAQSATFSPDGKYLAVCFNTSKTYVWRVGTWTQVFENFLPGNLGYTQGPFVNFSKDGNSFIINTMAGLKVYNTKAFDLFADNAATIKGHALPISKPCDYIAAIENDFLYFENVNTKKVVKSIRLKPYMVTNVASKSNGKIGVTLTNGQFFILDPATGEEDIMLVSNGENSIIKTYDNYYKVNKEGYKLVTFRIGNKAYPFEQFDAIYNRPDLVLKKLECDDAALINLYERAYEKRIAKLGINPKASADFSKVPNTKVTNKSSLQAIVNSNTVSLNISMDDQLGLQSYNIWVNNVPLYGKTGKVLGGKTKSTAIVKIELVSGTNKIQVACRNKNGVESLLETMFVESVQEAEKPSIYMVTIGTSKYADAQYNLNYAAKDAQDLDALFKTNKNGMYQSVNTKTLTDEMVNTENVLALKTFLSQAKINDIVIVFVAGHGVLDQNFDYYFATHPMVFNNPKLKGMAYEDLESLLDEIKAKKKILIMDTCHSGEVEKDEVFFAEEEDAEINDVSFRSAGVAVAETNASASPSKAMNELFNDLRRGTGATVISSAGGAEFALESDEWKNGLFSYCLLSGLKEGYADLNKDGEIYLTELQTYTIEKVKALSHGKQVPNSRLQNLELDFRIW</sequence>
<dbReference type="Gene3D" id="2.130.10.10">
    <property type="entry name" value="YVTN repeat-like/Quinoprotein amine dehydrogenase"/>
    <property type="match status" value="3"/>
</dbReference>
<feature type="repeat" description="WD" evidence="3">
    <location>
        <begin position="352"/>
        <end position="393"/>
    </location>
</feature>
<reference evidence="5 6" key="1">
    <citation type="submission" date="2018-06" db="EMBL/GenBank/DDBJ databases">
        <title>The draft genome sequence of Crocinitomix sp. SM1701.</title>
        <authorList>
            <person name="Zhang X."/>
        </authorList>
    </citation>
    <scope>NUCLEOTIDE SEQUENCE [LARGE SCALE GENOMIC DNA]</scope>
    <source>
        <strain evidence="5 6">SM1701</strain>
    </source>
</reference>
<evidence type="ECO:0000256" key="1">
    <source>
        <dbReference type="ARBA" id="ARBA00022574"/>
    </source>
</evidence>
<dbReference type="PROSITE" id="PS50082">
    <property type="entry name" value="WD_REPEATS_2"/>
    <property type="match status" value="3"/>
</dbReference>
<gene>
    <name evidence="5" type="ORF">DNU06_03340</name>
</gene>
<dbReference type="GO" id="GO:0004197">
    <property type="term" value="F:cysteine-type endopeptidase activity"/>
    <property type="evidence" value="ECO:0007669"/>
    <property type="project" value="InterPro"/>
</dbReference>
<dbReference type="SMART" id="SM00320">
    <property type="entry name" value="WD40"/>
    <property type="match status" value="7"/>
</dbReference>
<dbReference type="PANTHER" id="PTHR22847:SF637">
    <property type="entry name" value="WD REPEAT DOMAIN 5B"/>
    <property type="match status" value="1"/>
</dbReference>
<feature type="repeat" description="WD" evidence="3">
    <location>
        <begin position="90"/>
        <end position="123"/>
    </location>
</feature>
<evidence type="ECO:0000313" key="6">
    <source>
        <dbReference type="Proteomes" id="UP000249248"/>
    </source>
</evidence>
<proteinExistence type="predicted"/>
<dbReference type="InterPro" id="IPR019775">
    <property type="entry name" value="WD40_repeat_CS"/>
</dbReference>
<dbReference type="Pfam" id="PF00656">
    <property type="entry name" value="Peptidase_C14"/>
    <property type="match status" value="1"/>
</dbReference>
<dbReference type="SUPFAM" id="SSF52129">
    <property type="entry name" value="Caspase-like"/>
    <property type="match status" value="1"/>
</dbReference>
<keyword evidence="6" id="KW-1185">Reference proteome</keyword>